<evidence type="ECO:0000256" key="2">
    <source>
        <dbReference type="SAM" id="SignalP"/>
    </source>
</evidence>
<protein>
    <submittedName>
        <fullName evidence="3">Uncharacterized protein</fullName>
    </submittedName>
</protein>
<feature type="chain" id="PRO_5003256615" evidence="2">
    <location>
        <begin position="31"/>
        <end position="292"/>
    </location>
</feature>
<feature type="signal peptide" evidence="2">
    <location>
        <begin position="1"/>
        <end position="30"/>
    </location>
</feature>
<evidence type="ECO:0000256" key="1">
    <source>
        <dbReference type="SAM" id="MobiDB-lite"/>
    </source>
</evidence>
<keyword evidence="4" id="KW-1185">Reference proteome</keyword>
<dbReference type="HOGENOM" id="CLU_911709_0_0_0"/>
<feature type="region of interest" description="Disordered" evidence="1">
    <location>
        <begin position="272"/>
        <end position="292"/>
    </location>
</feature>
<keyword evidence="2" id="KW-0732">Signal</keyword>
<evidence type="ECO:0000313" key="3">
    <source>
        <dbReference type="EMBL" id="ADY60289.1"/>
    </source>
</evidence>
<accession>F0SRX3</accession>
<dbReference type="Proteomes" id="UP000006860">
    <property type="component" value="Chromosome"/>
</dbReference>
<name>F0SRX3_RUBBR</name>
<dbReference type="RefSeq" id="WP_013629013.1">
    <property type="nucleotide sequence ID" value="NC_015174.1"/>
</dbReference>
<dbReference type="KEGG" id="pbs:Plabr_2689"/>
<evidence type="ECO:0000313" key="4">
    <source>
        <dbReference type="Proteomes" id="UP000006860"/>
    </source>
</evidence>
<gene>
    <name evidence="3" type="ordered locus">Plabr_2689</name>
</gene>
<feature type="region of interest" description="Disordered" evidence="1">
    <location>
        <begin position="112"/>
        <end position="136"/>
    </location>
</feature>
<dbReference type="AlphaFoldDB" id="F0SRX3"/>
<dbReference type="EMBL" id="CP002546">
    <property type="protein sequence ID" value="ADY60289.1"/>
    <property type="molecule type" value="Genomic_DNA"/>
</dbReference>
<dbReference type="eggNOG" id="ENOG5033AYQ">
    <property type="taxonomic scope" value="Bacteria"/>
</dbReference>
<reference evidence="4" key="1">
    <citation type="submission" date="2011-02" db="EMBL/GenBank/DDBJ databases">
        <title>The complete genome of Planctomyces brasiliensis DSM 5305.</title>
        <authorList>
            <person name="Lucas S."/>
            <person name="Copeland A."/>
            <person name="Lapidus A."/>
            <person name="Bruce D."/>
            <person name="Goodwin L."/>
            <person name="Pitluck S."/>
            <person name="Kyrpides N."/>
            <person name="Mavromatis K."/>
            <person name="Pagani I."/>
            <person name="Ivanova N."/>
            <person name="Ovchinnikova G."/>
            <person name="Lu M."/>
            <person name="Detter J.C."/>
            <person name="Han C."/>
            <person name="Land M."/>
            <person name="Hauser L."/>
            <person name="Markowitz V."/>
            <person name="Cheng J.-F."/>
            <person name="Hugenholtz P."/>
            <person name="Woyke T."/>
            <person name="Wu D."/>
            <person name="Tindall B."/>
            <person name="Pomrenke H.G."/>
            <person name="Brambilla E."/>
            <person name="Klenk H.-P."/>
            <person name="Eisen J.A."/>
        </authorList>
    </citation>
    <scope>NUCLEOTIDE SEQUENCE [LARGE SCALE GENOMIC DNA]</scope>
    <source>
        <strain evidence="4">ATCC 49424 / DSM 5305 / JCM 21570 / NBRC 103401 / IFAM 1448</strain>
    </source>
</reference>
<sequence>MLFNPRRLVVRGLGLLCCAAVVASAGLAQANEPLLPGEITQRPIRKPTFDPDAEKKDLYAAIEEGDVEYKMIMQGAQKGTLLLENKTEAPLSVEMPASLVGVQIFPQFGDTGGGFGDTGGTGGAGGGGGQQSVGGGAGGGFGGAGGGFGGGPAAGGGGFFSIPAEKAIAVPLNTVCLEYGKREPSPRSTYMLVKTEEYTEDGTLQELLVLIGRGKVDSDVAQAAAWHVSSKLSWYDLATKTNNNFGAAGPRKLFSPAHIMAAQNLTALAVSKAREDAPEQQPREQIPSRVGR</sequence>
<proteinExistence type="predicted"/>
<organism evidence="3 4">
    <name type="scientific">Rubinisphaera brasiliensis (strain ATCC 49424 / DSM 5305 / JCM 21570 / IAM 15109 / NBRC 103401 / IFAM 1448)</name>
    <name type="common">Planctomyces brasiliensis</name>
    <dbReference type="NCBI Taxonomy" id="756272"/>
    <lineage>
        <taxon>Bacteria</taxon>
        <taxon>Pseudomonadati</taxon>
        <taxon>Planctomycetota</taxon>
        <taxon>Planctomycetia</taxon>
        <taxon>Planctomycetales</taxon>
        <taxon>Planctomycetaceae</taxon>
        <taxon>Rubinisphaera</taxon>
    </lineage>
</organism>